<organism evidence="2 3">
    <name type="scientific">Lentithecium fluviatile CBS 122367</name>
    <dbReference type="NCBI Taxonomy" id="1168545"/>
    <lineage>
        <taxon>Eukaryota</taxon>
        <taxon>Fungi</taxon>
        <taxon>Dikarya</taxon>
        <taxon>Ascomycota</taxon>
        <taxon>Pezizomycotina</taxon>
        <taxon>Dothideomycetes</taxon>
        <taxon>Pleosporomycetidae</taxon>
        <taxon>Pleosporales</taxon>
        <taxon>Massarineae</taxon>
        <taxon>Lentitheciaceae</taxon>
        <taxon>Lentithecium</taxon>
    </lineage>
</organism>
<feature type="transmembrane region" description="Helical" evidence="1">
    <location>
        <begin position="103"/>
        <end position="123"/>
    </location>
</feature>
<gene>
    <name evidence="2" type="ORF">K458DRAFT_287043</name>
</gene>
<protein>
    <submittedName>
        <fullName evidence="2">Uncharacterized protein</fullName>
    </submittedName>
</protein>
<name>A0A6G1JLG2_9PLEO</name>
<evidence type="ECO:0000256" key="1">
    <source>
        <dbReference type="SAM" id="Phobius"/>
    </source>
</evidence>
<reference evidence="2" key="1">
    <citation type="journal article" date="2020" name="Stud. Mycol.">
        <title>101 Dothideomycetes genomes: a test case for predicting lifestyles and emergence of pathogens.</title>
        <authorList>
            <person name="Haridas S."/>
            <person name="Albert R."/>
            <person name="Binder M."/>
            <person name="Bloem J."/>
            <person name="Labutti K."/>
            <person name="Salamov A."/>
            <person name="Andreopoulos B."/>
            <person name="Baker S."/>
            <person name="Barry K."/>
            <person name="Bills G."/>
            <person name="Bluhm B."/>
            <person name="Cannon C."/>
            <person name="Castanera R."/>
            <person name="Culley D."/>
            <person name="Daum C."/>
            <person name="Ezra D."/>
            <person name="Gonzalez J."/>
            <person name="Henrissat B."/>
            <person name="Kuo A."/>
            <person name="Liang C."/>
            <person name="Lipzen A."/>
            <person name="Lutzoni F."/>
            <person name="Magnuson J."/>
            <person name="Mondo S."/>
            <person name="Nolan M."/>
            <person name="Ohm R."/>
            <person name="Pangilinan J."/>
            <person name="Park H.-J."/>
            <person name="Ramirez L."/>
            <person name="Alfaro M."/>
            <person name="Sun H."/>
            <person name="Tritt A."/>
            <person name="Yoshinaga Y."/>
            <person name="Zwiers L.-H."/>
            <person name="Turgeon B."/>
            <person name="Goodwin S."/>
            <person name="Spatafora J."/>
            <person name="Crous P."/>
            <person name="Grigoriev I."/>
        </authorList>
    </citation>
    <scope>NUCLEOTIDE SEQUENCE</scope>
    <source>
        <strain evidence="2">CBS 122367</strain>
    </source>
</reference>
<accession>A0A6G1JLG2</accession>
<dbReference type="OrthoDB" id="3596604at2759"/>
<keyword evidence="1" id="KW-1133">Transmembrane helix</keyword>
<evidence type="ECO:0000313" key="2">
    <source>
        <dbReference type="EMBL" id="KAF2691070.1"/>
    </source>
</evidence>
<keyword evidence="3" id="KW-1185">Reference proteome</keyword>
<keyword evidence="1" id="KW-0812">Transmembrane</keyword>
<sequence>MDEPPNSGHTESPVFTKTDYSYVGGGGGGYQGSTFDSDTRSLLSQAKRYDHHESRLFLLKTGAYRFLMTLAFSLAIGVSLKSYEGFGAPFIMNKTQVRIFNSLMLGLSLGLGLNLASSLKRYAVILRWYLLTRRYVSLEVFDLILGLETLTKVGKLLIISLPGIRRIKLLRKLPWFREARDDGTRFTWIACALWILINIGAQILVAALSLFWPVDPSDAMPLLTYGNVTVANLNVWSSETPDSTWWSNSTSMEAAWVAGMEAIVYPTFPTNETKHDLSSLPGTPLYKGNGYYEYRFYNRDPQHEYTNYVVSQRSVQAKATCQQLELNGTIVENPTDGPMYIVGREEGKAWARYPIPQRTTGSFSWSGSTYAFCGPRCTNFTVYQDNDTIDIKTPSLFLCDSTLSPVTIASEEFVNLKPQDKEHIYGNDDFARIAAGAMAWTGYELNGWDDRQTRSYLRGSKWSPYKMLQKEDIEDLISRFTIGAVAAFDDHGIRYTIPNQSNRPIQGQQLQVDWSYVLVLLGSICFIQFAALCCLLAFGNKSIIRDESFFSMAMLLSPVVNRIGKVGMNLSGDEIKQHPKLLWKRIRYDYREGKDGEPNVVDIFFQGRDNAEVRRSWAPGVYS</sequence>
<keyword evidence="1" id="KW-0472">Membrane</keyword>
<dbReference type="Proteomes" id="UP000799291">
    <property type="component" value="Unassembled WGS sequence"/>
</dbReference>
<dbReference type="AlphaFoldDB" id="A0A6G1JLG2"/>
<evidence type="ECO:0000313" key="3">
    <source>
        <dbReference type="Proteomes" id="UP000799291"/>
    </source>
</evidence>
<feature type="transmembrane region" description="Helical" evidence="1">
    <location>
        <begin position="185"/>
        <end position="212"/>
    </location>
</feature>
<dbReference type="EMBL" id="MU005570">
    <property type="protein sequence ID" value="KAF2691070.1"/>
    <property type="molecule type" value="Genomic_DNA"/>
</dbReference>
<proteinExistence type="predicted"/>
<feature type="transmembrane region" description="Helical" evidence="1">
    <location>
        <begin position="63"/>
        <end position="83"/>
    </location>
</feature>
<feature type="transmembrane region" description="Helical" evidence="1">
    <location>
        <begin position="514"/>
        <end position="538"/>
    </location>
</feature>